<dbReference type="EMBL" id="NVWI01000003">
    <property type="protein sequence ID" value="PCJ42161.1"/>
    <property type="molecule type" value="Genomic_DNA"/>
</dbReference>
<organism evidence="9 10">
    <name type="scientific">SAR86 cluster bacterium</name>
    <dbReference type="NCBI Taxonomy" id="2030880"/>
    <lineage>
        <taxon>Bacteria</taxon>
        <taxon>Pseudomonadati</taxon>
        <taxon>Pseudomonadota</taxon>
        <taxon>Gammaproteobacteria</taxon>
        <taxon>SAR86 cluster</taxon>
    </lineage>
</organism>
<evidence type="ECO:0000256" key="8">
    <source>
        <dbReference type="SAM" id="Phobius"/>
    </source>
</evidence>
<keyword evidence="3" id="KW-1003">Cell membrane</keyword>
<comment type="caution">
    <text evidence="9">The sequence shown here is derived from an EMBL/GenBank/DDBJ whole genome shotgun (WGS) entry which is preliminary data.</text>
</comment>
<evidence type="ECO:0000256" key="5">
    <source>
        <dbReference type="ARBA" id="ARBA00022989"/>
    </source>
</evidence>
<feature type="transmembrane region" description="Helical" evidence="8">
    <location>
        <begin position="20"/>
        <end position="39"/>
    </location>
</feature>
<dbReference type="PANTHER" id="PTHR30558">
    <property type="entry name" value="EXBD MEMBRANE COMPONENT OF PMF-DRIVEN MACROMOLECULE IMPORT SYSTEM"/>
    <property type="match status" value="1"/>
</dbReference>
<reference evidence="10" key="1">
    <citation type="submission" date="2017-08" db="EMBL/GenBank/DDBJ databases">
        <title>A dynamic microbial community with high functional redundancy inhabits the cold, oxic subseafloor aquifer.</title>
        <authorList>
            <person name="Tully B.J."/>
            <person name="Wheat C.G."/>
            <person name="Glazer B.T."/>
            <person name="Huber J.A."/>
        </authorList>
    </citation>
    <scope>NUCLEOTIDE SEQUENCE [LARGE SCALE GENOMIC DNA]</scope>
</reference>
<dbReference type="Pfam" id="PF02472">
    <property type="entry name" value="ExbD"/>
    <property type="match status" value="1"/>
</dbReference>
<proteinExistence type="inferred from homology"/>
<name>A0A2A5CF80_9GAMM</name>
<keyword evidence="7" id="KW-0653">Protein transport</keyword>
<comment type="subcellular location">
    <subcellularLocation>
        <location evidence="1">Cell membrane</location>
        <topology evidence="1">Single-pass membrane protein</topology>
    </subcellularLocation>
    <subcellularLocation>
        <location evidence="7">Cell membrane</location>
        <topology evidence="7">Single-pass type II membrane protein</topology>
    </subcellularLocation>
</comment>
<evidence type="ECO:0000256" key="2">
    <source>
        <dbReference type="ARBA" id="ARBA00005811"/>
    </source>
</evidence>
<dbReference type="PANTHER" id="PTHR30558:SF13">
    <property type="entry name" value="BIOPOLYMER TRANSPORT PROTEIN EXBD2"/>
    <property type="match status" value="1"/>
</dbReference>
<dbReference type="Gene3D" id="3.30.420.270">
    <property type="match status" value="1"/>
</dbReference>
<dbReference type="GO" id="GO:0015031">
    <property type="term" value="P:protein transport"/>
    <property type="evidence" value="ECO:0007669"/>
    <property type="project" value="UniProtKB-KW"/>
</dbReference>
<dbReference type="GO" id="GO:0005886">
    <property type="term" value="C:plasma membrane"/>
    <property type="evidence" value="ECO:0007669"/>
    <property type="project" value="UniProtKB-SubCell"/>
</dbReference>
<dbReference type="AlphaFoldDB" id="A0A2A5CF80"/>
<dbReference type="GO" id="GO:0022857">
    <property type="term" value="F:transmembrane transporter activity"/>
    <property type="evidence" value="ECO:0007669"/>
    <property type="project" value="InterPro"/>
</dbReference>
<evidence type="ECO:0000256" key="7">
    <source>
        <dbReference type="RuleBase" id="RU003879"/>
    </source>
</evidence>
<dbReference type="Proteomes" id="UP000228987">
    <property type="component" value="Unassembled WGS sequence"/>
</dbReference>
<comment type="similarity">
    <text evidence="2 7">Belongs to the ExbD/TolR family.</text>
</comment>
<gene>
    <name evidence="9" type="ORF">COA71_06100</name>
</gene>
<evidence type="ECO:0000256" key="6">
    <source>
        <dbReference type="ARBA" id="ARBA00023136"/>
    </source>
</evidence>
<evidence type="ECO:0000313" key="9">
    <source>
        <dbReference type="EMBL" id="PCJ42161.1"/>
    </source>
</evidence>
<evidence type="ECO:0000256" key="3">
    <source>
        <dbReference type="ARBA" id="ARBA00022475"/>
    </source>
</evidence>
<accession>A0A2A5CF80</accession>
<evidence type="ECO:0000256" key="4">
    <source>
        <dbReference type="ARBA" id="ARBA00022692"/>
    </source>
</evidence>
<evidence type="ECO:0000256" key="1">
    <source>
        <dbReference type="ARBA" id="ARBA00004162"/>
    </source>
</evidence>
<keyword evidence="7" id="KW-0813">Transport</keyword>
<evidence type="ECO:0000313" key="10">
    <source>
        <dbReference type="Proteomes" id="UP000228987"/>
    </source>
</evidence>
<sequence>MRSLAKDKEEGQAGEIDLTPMLDVIFILLIFFIVTAVFVKEAGYEVVKPQASMAVFTNSDPILVALSPTGEIYMGGDVIEPRNLRFRLEQRLADAPNAPVIIQADQLATNEYVIIVMGAAREAGITSVQLAAEE</sequence>
<keyword evidence="5 8" id="KW-1133">Transmembrane helix</keyword>
<protein>
    <submittedName>
        <fullName evidence="9">Biopolymer transporter ExbD</fullName>
    </submittedName>
</protein>
<dbReference type="InterPro" id="IPR003400">
    <property type="entry name" value="ExbD"/>
</dbReference>
<keyword evidence="4 7" id="KW-0812">Transmembrane</keyword>
<keyword evidence="6 8" id="KW-0472">Membrane</keyword>